<name>A0A8S1BQY2_ARCPL</name>
<dbReference type="InterPro" id="IPR024079">
    <property type="entry name" value="MetalloPept_cat_dom_sf"/>
</dbReference>
<dbReference type="OrthoDB" id="406838at2759"/>
<dbReference type="EMBL" id="CADEBC010000858">
    <property type="protein sequence ID" value="CAB3261581.1"/>
    <property type="molecule type" value="Genomic_DNA"/>
</dbReference>
<dbReference type="Proteomes" id="UP000494106">
    <property type="component" value="Unassembled WGS sequence"/>
</dbReference>
<comment type="caution">
    <text evidence="4">The sequence shown here is derived from an EMBL/GenBank/DDBJ whole genome shotgun (WGS) entry which is preliminary data.</text>
</comment>
<dbReference type="GO" id="GO:0030198">
    <property type="term" value="P:extracellular matrix organization"/>
    <property type="evidence" value="ECO:0007669"/>
    <property type="project" value="TreeGrafter"/>
</dbReference>
<dbReference type="Pfam" id="PF01471">
    <property type="entry name" value="PG_binding_1"/>
    <property type="match status" value="1"/>
</dbReference>
<keyword evidence="1" id="KW-0482">Metalloprotease</keyword>
<dbReference type="GO" id="GO:0004222">
    <property type="term" value="F:metalloendopeptidase activity"/>
    <property type="evidence" value="ECO:0007669"/>
    <property type="project" value="TreeGrafter"/>
</dbReference>
<evidence type="ECO:0000256" key="1">
    <source>
        <dbReference type="ARBA" id="ARBA00023049"/>
    </source>
</evidence>
<sequence>MYALFIHIQSVSSKSRLERNYLEQFGYLKKGSPEVGNLQLGDSTQDYEDDFRLAVKTLQEYGGIPVTGKIDEATVTLMKQRRCGRPDREDGDQHQHRRKRFLVQKGEKWKHTNLTWR</sequence>
<dbReference type="PANTHER" id="PTHR10201">
    <property type="entry name" value="MATRIX METALLOPROTEINASE"/>
    <property type="match status" value="1"/>
</dbReference>
<proteinExistence type="predicted"/>
<evidence type="ECO:0000259" key="3">
    <source>
        <dbReference type="Pfam" id="PF01471"/>
    </source>
</evidence>
<feature type="domain" description="Peptidoglycan binding-like" evidence="3">
    <location>
        <begin position="20"/>
        <end position="78"/>
    </location>
</feature>
<dbReference type="PANTHER" id="PTHR10201:SF323">
    <property type="entry name" value="MATRIX METALLOPROTEINASE-21"/>
    <property type="match status" value="1"/>
</dbReference>
<accession>A0A8S1BQY2</accession>
<reference evidence="4 5" key="1">
    <citation type="submission" date="2020-04" db="EMBL/GenBank/DDBJ databases">
        <authorList>
            <person name="Wallbank WR R."/>
            <person name="Pardo Diaz C."/>
            <person name="Kozak K."/>
            <person name="Martin S."/>
            <person name="Jiggins C."/>
            <person name="Moest M."/>
            <person name="Warren A I."/>
            <person name="Byers J.R.P. K."/>
            <person name="Montejo-Kovacevich G."/>
            <person name="Yen C E."/>
        </authorList>
    </citation>
    <scope>NUCLEOTIDE SEQUENCE [LARGE SCALE GENOMIC DNA]</scope>
</reference>
<dbReference type="SUPFAM" id="SSF47090">
    <property type="entry name" value="PGBD-like"/>
    <property type="match status" value="1"/>
</dbReference>
<keyword evidence="1" id="KW-0378">Hydrolase</keyword>
<keyword evidence="5" id="KW-1185">Reference proteome</keyword>
<dbReference type="InterPro" id="IPR002477">
    <property type="entry name" value="Peptidoglycan-bd-like"/>
</dbReference>
<evidence type="ECO:0000313" key="4">
    <source>
        <dbReference type="EMBL" id="CAB3261581.1"/>
    </source>
</evidence>
<feature type="compositionally biased region" description="Basic and acidic residues" evidence="2">
    <location>
        <begin position="84"/>
        <end position="94"/>
    </location>
</feature>
<dbReference type="InterPro" id="IPR036365">
    <property type="entry name" value="PGBD-like_sf"/>
</dbReference>
<dbReference type="Gene3D" id="3.40.390.10">
    <property type="entry name" value="Collagenase (Catalytic Domain)"/>
    <property type="match status" value="1"/>
</dbReference>
<evidence type="ECO:0000313" key="5">
    <source>
        <dbReference type="Proteomes" id="UP000494106"/>
    </source>
</evidence>
<keyword evidence="1" id="KW-0645">Protease</keyword>
<evidence type="ECO:0000256" key="2">
    <source>
        <dbReference type="SAM" id="MobiDB-lite"/>
    </source>
</evidence>
<dbReference type="GO" id="GO:0030574">
    <property type="term" value="P:collagen catabolic process"/>
    <property type="evidence" value="ECO:0007669"/>
    <property type="project" value="TreeGrafter"/>
</dbReference>
<gene>
    <name evidence="4" type="ORF">APLA_LOCUS17991</name>
</gene>
<organism evidence="4 5">
    <name type="scientific">Arctia plantaginis</name>
    <name type="common">Wood tiger moth</name>
    <name type="synonym">Phalaena plantaginis</name>
    <dbReference type="NCBI Taxonomy" id="874455"/>
    <lineage>
        <taxon>Eukaryota</taxon>
        <taxon>Metazoa</taxon>
        <taxon>Ecdysozoa</taxon>
        <taxon>Arthropoda</taxon>
        <taxon>Hexapoda</taxon>
        <taxon>Insecta</taxon>
        <taxon>Pterygota</taxon>
        <taxon>Neoptera</taxon>
        <taxon>Endopterygota</taxon>
        <taxon>Lepidoptera</taxon>
        <taxon>Glossata</taxon>
        <taxon>Ditrysia</taxon>
        <taxon>Noctuoidea</taxon>
        <taxon>Erebidae</taxon>
        <taxon>Arctiinae</taxon>
        <taxon>Arctia</taxon>
    </lineage>
</organism>
<feature type="region of interest" description="Disordered" evidence="2">
    <location>
        <begin position="81"/>
        <end position="101"/>
    </location>
</feature>
<protein>
    <recommendedName>
        <fullName evidence="3">Peptidoglycan binding-like domain-containing protein</fullName>
    </recommendedName>
</protein>
<dbReference type="AlphaFoldDB" id="A0A8S1BQY2"/>